<comment type="similarity">
    <text evidence="2">Belongs to the universal ribosomal protein uS2 family.</text>
</comment>
<name>A0A4Q1BFY4_TREME</name>
<dbReference type="InterPro" id="IPR001865">
    <property type="entry name" value="Ribosomal_uS2"/>
</dbReference>
<evidence type="ECO:0000256" key="1">
    <source>
        <dbReference type="ARBA" id="ARBA00004569"/>
    </source>
</evidence>
<dbReference type="InterPro" id="IPR005706">
    <property type="entry name" value="Ribosomal_uS2_bac/mit/plastid"/>
</dbReference>
<feature type="region of interest" description="Disordered" evidence="8">
    <location>
        <begin position="1131"/>
        <end position="1154"/>
    </location>
</feature>
<dbReference type="SMART" id="SM01264">
    <property type="entry name" value="M16C_associated"/>
    <property type="match status" value="1"/>
</dbReference>
<evidence type="ECO:0000259" key="9">
    <source>
        <dbReference type="SMART" id="SM01264"/>
    </source>
</evidence>
<feature type="compositionally biased region" description="Polar residues" evidence="8">
    <location>
        <begin position="1131"/>
        <end position="1151"/>
    </location>
</feature>
<dbReference type="PRINTS" id="PR00395">
    <property type="entry name" value="RIBOSOMALS2"/>
</dbReference>
<keyword evidence="10" id="KW-0689">Ribosomal protein</keyword>
<dbReference type="InParanoid" id="A0A4Q1BFY4"/>
<dbReference type="GO" id="GO:0005758">
    <property type="term" value="C:mitochondrial intermembrane space"/>
    <property type="evidence" value="ECO:0007669"/>
    <property type="project" value="UniProtKB-SubCell"/>
</dbReference>
<dbReference type="EMBL" id="SDIL01000121">
    <property type="protein sequence ID" value="RXK35801.1"/>
    <property type="molecule type" value="Genomic_DNA"/>
</dbReference>
<comment type="caution">
    <text evidence="10">The sequence shown here is derived from an EMBL/GenBank/DDBJ whole genome shotgun (WGS) entry which is preliminary data.</text>
</comment>
<dbReference type="Pfam" id="PF22516">
    <property type="entry name" value="PreP_C"/>
    <property type="match status" value="1"/>
</dbReference>
<dbReference type="Gene3D" id="3.40.50.10490">
    <property type="entry name" value="Glucose-6-phosphate isomerase like protein, domain 1"/>
    <property type="match status" value="1"/>
</dbReference>
<protein>
    <recommendedName>
        <fullName evidence="5">Presequence protease, mitochondrial</fullName>
    </recommendedName>
    <alternativeName>
        <fullName evidence="6">Pitrilysin metalloproteinase</fullName>
    </alternativeName>
</protein>
<sequence>MSTQPQDFGHYKLLETHHVNYAPLVVSKWRSQRTGLTVVVGQHKAPITNGHFVIASEIFDDSGRPHTLEHLVFLGSKDYPYKGVLDQLANRAGSNGTNAWTANDHTAYTIATAGTQGFLKMLPIYVDHIFHPTMTDAGFVTEIHHINEAGEDAGVVYSEMQARENTSGDLMALESQRLLYPQSSAYRSETGGLMSQLRILTPQQIRDYHASYYVPHNSCLLIDGAVPLAELFHVLNEEVDPLILKNLGQQKVSNTIPCTSNTATSSRKWHLPTDWKRPFIESTTSQPLSIPSPKTQVVEFMEEDESMGEIVLLWLGPSPMDYLSGLALKILGSYLTLTATAPLQKEFIEISKPYASYIGVSSEDRVNKNEISMYISDVPTKHLEELPKLILEKLRKIAEEEGVDEERMQLVLRQDKRKLLDHMETSVSGVLSDVVIGDFLYGDLDGKDLPSAFDDLKDYAILEKWSGSDWQNFLKKQVDFLPRNCLSIIGKPSAALAQKIESDEKERIAKRKEEFGKEKLEELGRVLKKAKEESDTPPPEEMITSFPLTDPKSLTWIPVETAINNARGESKSGDRGELQRRIESDGNVLPYEVHFVHVDSNFVHVSVLFDTIHLKAELRPYMSIFQNAIFRLGVKKPDGSELSYEQVVDQLNDLTVSHSASFSFRNSFSEVFLISLKVEKPRYEEAVEWIRDLITRGIFTKERISIILAKMAQELPYNKRQGDSVSLATLNSILYDPLKSTSEACGLLKALEFVPETMELLEGSPEVVLSHLEEIRDYLLDPSIMRVSVRGDVKSLQHPREVLQEKFFRIEDPKPLQPLSTSADTLSELGKSPKAKCIMIPMSSIEGSYSNHSALGPKGFSHPDLPALLLSAAVLNATESYLWRSIRGSGLAYGAHVDVDAESGLVGFSVYRSPNALEAYRAAGKLLQALADGSVELEQSILDGARATMTFSYARESETVSAAAASAYLNEALKGLGKDHHQHVLTVLPSITLSQIRQTIKTHFLPIFSSQTSVCAITVNSGKAEEVEGIAIEMGFEVERKELPVLGDEGSEDGISRPLQVMSRLGVITGLGNVKSFKSTNTTATATAFCGSVPMTPKTLSLRLNGIRYNTNLCTSAEYIWRDSNKGSFTSSIRPQSGGSIRYHTTSTTAQPGGKFVREENEDFSVAWKRNLDEAREWRKKQSIIKSSLPLFLPSPFSQSQQSKKSPTQTTLSTLLASGAALGHSPTYQNRSFTPYIYGTRSNLSIIDLDQTLPILRRTAAMVRDVVRSDGIVLFVGTKKGHEGIIRKAVERLGDNGFGTNEWVSGVLTNAETVFGIKPIENKSYLPDLVFFLNPSENLGGIKECTIRNVPTIGIVDTDTDPRIVTYPIPANMESLRTAELIAGTLSLAGQEGRRLRLIQIERKGRKGR</sequence>
<keyword evidence="11" id="KW-1185">Reference proteome</keyword>
<dbReference type="InterPro" id="IPR013578">
    <property type="entry name" value="Peptidase_M16C_assoc"/>
</dbReference>
<dbReference type="InterPro" id="IPR055130">
    <property type="entry name" value="PreP_C"/>
</dbReference>
<dbReference type="InterPro" id="IPR023591">
    <property type="entry name" value="Ribosomal_uS2_flav_dom_sf"/>
</dbReference>
<dbReference type="FunCoup" id="A0A4Q1BFY4">
    <property type="interactions" value="8"/>
</dbReference>
<keyword evidence="10" id="KW-0687">Ribonucleoprotein</keyword>
<evidence type="ECO:0000256" key="7">
    <source>
        <dbReference type="ARBA" id="ARBA00045897"/>
    </source>
</evidence>
<dbReference type="OrthoDB" id="4953at2759"/>
<dbReference type="SUPFAM" id="SSF63411">
    <property type="entry name" value="LuxS/MPP-like metallohydrolase"/>
    <property type="match status" value="4"/>
</dbReference>
<dbReference type="GO" id="GO:0006412">
    <property type="term" value="P:translation"/>
    <property type="evidence" value="ECO:0007669"/>
    <property type="project" value="InterPro"/>
</dbReference>
<reference evidence="10 11" key="1">
    <citation type="submission" date="2016-06" db="EMBL/GenBank/DDBJ databases">
        <title>Evolution of pathogenesis and genome organization in the Tremellales.</title>
        <authorList>
            <person name="Cuomo C."/>
            <person name="Litvintseva A."/>
            <person name="Heitman J."/>
            <person name="Chen Y."/>
            <person name="Sun S."/>
            <person name="Springer D."/>
            <person name="Dromer F."/>
            <person name="Young S."/>
            <person name="Zeng Q."/>
            <person name="Chapman S."/>
            <person name="Gujja S."/>
            <person name="Saif S."/>
            <person name="Birren B."/>
        </authorList>
    </citation>
    <scope>NUCLEOTIDE SEQUENCE [LARGE SCALE GENOMIC DNA]</scope>
    <source>
        <strain evidence="10 11">ATCC 28783</strain>
    </source>
</reference>
<dbReference type="GO" id="GO:0015935">
    <property type="term" value="C:small ribosomal subunit"/>
    <property type="evidence" value="ECO:0007669"/>
    <property type="project" value="InterPro"/>
</dbReference>
<organism evidence="10 11">
    <name type="scientific">Tremella mesenterica</name>
    <name type="common">Jelly fungus</name>
    <dbReference type="NCBI Taxonomy" id="5217"/>
    <lineage>
        <taxon>Eukaryota</taxon>
        <taxon>Fungi</taxon>
        <taxon>Dikarya</taxon>
        <taxon>Basidiomycota</taxon>
        <taxon>Agaricomycotina</taxon>
        <taxon>Tremellomycetes</taxon>
        <taxon>Tremellales</taxon>
        <taxon>Tremellaceae</taxon>
        <taxon>Tremella</taxon>
    </lineage>
</organism>
<dbReference type="Gene3D" id="3.30.830.10">
    <property type="entry name" value="Metalloenzyme, LuxS/M16 peptidase-like"/>
    <property type="match status" value="4"/>
</dbReference>
<comment type="similarity">
    <text evidence="3">Belongs to the peptidase M16 family. PreP subfamily.</text>
</comment>
<evidence type="ECO:0000256" key="6">
    <source>
        <dbReference type="ARBA" id="ARBA00034552"/>
    </source>
</evidence>
<evidence type="ECO:0000256" key="3">
    <source>
        <dbReference type="ARBA" id="ARBA00007575"/>
    </source>
</evidence>
<dbReference type="Proteomes" id="UP000289152">
    <property type="component" value="Unassembled WGS sequence"/>
</dbReference>
<dbReference type="VEuPathDB" id="FungiDB:TREMEDRAFT_33585"/>
<proteinExistence type="inferred from homology"/>
<comment type="subcellular location">
    <subcellularLocation>
        <location evidence="1">Mitochondrion intermembrane space</location>
    </subcellularLocation>
</comment>
<dbReference type="Pfam" id="PF08367">
    <property type="entry name" value="M16C_assoc"/>
    <property type="match status" value="1"/>
</dbReference>
<evidence type="ECO:0000256" key="5">
    <source>
        <dbReference type="ARBA" id="ARBA00020167"/>
    </source>
</evidence>
<dbReference type="InterPro" id="IPR011249">
    <property type="entry name" value="Metalloenz_LuxS/M16"/>
</dbReference>
<feature type="domain" description="Peptidase M16C associated" evidence="9">
    <location>
        <begin position="490"/>
        <end position="751"/>
    </location>
</feature>
<comment type="subunit">
    <text evidence="4">Monomer and homodimer; homodimerization is induced by binding of the substrate.</text>
</comment>
<dbReference type="InterPro" id="IPR011765">
    <property type="entry name" value="Pept_M16_N"/>
</dbReference>
<evidence type="ECO:0000313" key="11">
    <source>
        <dbReference type="Proteomes" id="UP000289152"/>
    </source>
</evidence>
<dbReference type="GO" id="GO:0006508">
    <property type="term" value="P:proteolysis"/>
    <property type="evidence" value="ECO:0007669"/>
    <property type="project" value="InterPro"/>
</dbReference>
<dbReference type="PANTHER" id="PTHR43016">
    <property type="entry name" value="PRESEQUENCE PROTEASE"/>
    <property type="match status" value="1"/>
</dbReference>
<dbReference type="Pfam" id="PF00318">
    <property type="entry name" value="Ribosomal_S2"/>
    <property type="match status" value="2"/>
</dbReference>
<dbReference type="CDD" id="cd01425">
    <property type="entry name" value="RPS2"/>
    <property type="match status" value="1"/>
</dbReference>
<dbReference type="GO" id="GO:0046872">
    <property type="term" value="F:metal ion binding"/>
    <property type="evidence" value="ECO:0007669"/>
    <property type="project" value="InterPro"/>
</dbReference>
<accession>A0A4Q1BFY4</accession>
<evidence type="ECO:0000313" key="10">
    <source>
        <dbReference type="EMBL" id="RXK35801.1"/>
    </source>
</evidence>
<dbReference type="FunFam" id="3.30.830.10:FF:000015">
    <property type="entry name" value="Putative zinc metalloprotease"/>
    <property type="match status" value="1"/>
</dbReference>
<dbReference type="Pfam" id="PF05193">
    <property type="entry name" value="Peptidase_M16_C"/>
    <property type="match status" value="1"/>
</dbReference>
<dbReference type="GO" id="GO:0003735">
    <property type="term" value="F:structural constituent of ribosome"/>
    <property type="evidence" value="ECO:0007669"/>
    <property type="project" value="InterPro"/>
</dbReference>
<dbReference type="PANTHER" id="PTHR43016:SF16">
    <property type="entry name" value="METALLOPROTEASE, PUTATIVE (AFU_ORTHOLOGUE AFUA_4G07610)-RELATED"/>
    <property type="match status" value="1"/>
</dbReference>
<evidence type="ECO:0000256" key="4">
    <source>
        <dbReference type="ARBA" id="ARBA00011853"/>
    </source>
</evidence>
<comment type="function">
    <text evidence="7">Degrades mitochondrial transit peptides after their cleavage in the intermembrane space or in the matrix, and presequence peptides; clearance of these peptides is required to keep the presequence processing machinery running. Preferentially cleaves the N-terminal side of paired basic amino acid residues. Also degrades other unstructured peptides. May function as an ATP-dependent peptidase as opposed to a metalloendopeptidase.</text>
</comment>
<evidence type="ECO:0000256" key="2">
    <source>
        <dbReference type="ARBA" id="ARBA00006242"/>
    </source>
</evidence>
<dbReference type="Pfam" id="PF00675">
    <property type="entry name" value="Peptidase_M16"/>
    <property type="match status" value="1"/>
</dbReference>
<dbReference type="STRING" id="5217.A0A4Q1BFY4"/>
<dbReference type="HAMAP" id="MF_00291_B">
    <property type="entry name" value="Ribosomal_uS2_B"/>
    <property type="match status" value="1"/>
</dbReference>
<evidence type="ECO:0000256" key="8">
    <source>
        <dbReference type="SAM" id="MobiDB-lite"/>
    </source>
</evidence>
<gene>
    <name evidence="10" type="ORF">M231_06940</name>
</gene>
<dbReference type="SUPFAM" id="SSF52313">
    <property type="entry name" value="Ribosomal protein S2"/>
    <property type="match status" value="1"/>
</dbReference>
<dbReference type="InterPro" id="IPR007863">
    <property type="entry name" value="Peptidase_M16_C"/>
</dbReference>
<dbReference type="VEuPathDB" id="FungiDB:TREMEDRAFT_45105"/>
<dbReference type="FunFam" id="3.30.830.10:FF:000031">
    <property type="entry name" value="Putative zinc metalloprotease"/>
    <property type="match status" value="1"/>
</dbReference>